<dbReference type="Proteomes" id="UP000325536">
    <property type="component" value="Chromosome"/>
</dbReference>
<protein>
    <submittedName>
        <fullName evidence="1">Uncharacterized protein</fullName>
    </submittedName>
</protein>
<organism evidence="1 2">
    <name type="scientific">Neisseria animalis</name>
    <dbReference type="NCBI Taxonomy" id="492"/>
    <lineage>
        <taxon>Bacteria</taxon>
        <taxon>Pseudomonadati</taxon>
        <taxon>Pseudomonadota</taxon>
        <taxon>Betaproteobacteria</taxon>
        <taxon>Neisseriales</taxon>
        <taxon>Neisseriaceae</taxon>
        <taxon>Neisseria</taxon>
    </lineage>
</organism>
<sequence>MAVVCGMVGKWNVYCPCAGGGYGESRQEAGAVNRRYGLTARWQNYSEQLAVCRRLLMFEAVCKKAMRNTDTICVFIVI</sequence>
<accession>A0A5P3MNY4</accession>
<evidence type="ECO:0000313" key="1">
    <source>
        <dbReference type="EMBL" id="QEY23262.1"/>
    </source>
</evidence>
<dbReference type="KEGG" id="naq:D0T90_01010"/>
<reference evidence="1 2" key="1">
    <citation type="submission" date="2018-08" db="EMBL/GenBank/DDBJ databases">
        <title>Neisseria animalis ATCC 49930 complete genome.</title>
        <authorList>
            <person name="Veseli I.A."/>
            <person name="Mascarenhas dos Santos A.C."/>
            <person name="Buttler R."/>
            <person name="Pombert J.-F."/>
        </authorList>
    </citation>
    <scope>NUCLEOTIDE SEQUENCE [LARGE SCALE GENOMIC DNA]</scope>
    <source>
        <strain evidence="1 2">ATCC 49930</strain>
    </source>
</reference>
<keyword evidence="2" id="KW-1185">Reference proteome</keyword>
<proteinExistence type="predicted"/>
<name>A0A5P3MNY4_NEIAN</name>
<gene>
    <name evidence="1" type="ORF">D0T90_01010</name>
</gene>
<dbReference type="EMBL" id="CP031699">
    <property type="protein sequence ID" value="QEY23262.1"/>
    <property type="molecule type" value="Genomic_DNA"/>
</dbReference>
<dbReference type="AlphaFoldDB" id="A0A5P3MNY4"/>
<evidence type="ECO:0000313" key="2">
    <source>
        <dbReference type="Proteomes" id="UP000325536"/>
    </source>
</evidence>